<dbReference type="Pfam" id="PF07969">
    <property type="entry name" value="Amidohydro_3"/>
    <property type="match status" value="2"/>
</dbReference>
<accession>A0A7W8ABF3</accession>
<dbReference type="InterPro" id="IPR011059">
    <property type="entry name" value="Metal-dep_hydrolase_composite"/>
</dbReference>
<feature type="domain" description="Amidohydrolase 3" evidence="1">
    <location>
        <begin position="402"/>
        <end position="495"/>
    </location>
</feature>
<dbReference type="Gene3D" id="2.30.40.10">
    <property type="entry name" value="Urease, subunit C, domain 1"/>
    <property type="match status" value="1"/>
</dbReference>
<dbReference type="GO" id="GO:0016812">
    <property type="term" value="F:hydrolase activity, acting on carbon-nitrogen (but not peptide) bonds, in cyclic amides"/>
    <property type="evidence" value="ECO:0007669"/>
    <property type="project" value="TreeGrafter"/>
</dbReference>
<dbReference type="EC" id="3.5.1.81" evidence="2"/>
<dbReference type="Proteomes" id="UP000568380">
    <property type="component" value="Unassembled WGS sequence"/>
</dbReference>
<evidence type="ECO:0000313" key="2">
    <source>
        <dbReference type="EMBL" id="MBB5082115.1"/>
    </source>
</evidence>
<dbReference type="InterPro" id="IPR050378">
    <property type="entry name" value="Metallo-dep_Hydrolases_sf"/>
</dbReference>
<evidence type="ECO:0000259" key="1">
    <source>
        <dbReference type="Pfam" id="PF07969"/>
    </source>
</evidence>
<dbReference type="SUPFAM" id="SSF51338">
    <property type="entry name" value="Composite domain of metallo-dependent hydrolases"/>
    <property type="match status" value="1"/>
</dbReference>
<gene>
    <name evidence="2" type="ORF">HNR40_007610</name>
</gene>
<keyword evidence="3" id="KW-1185">Reference proteome</keyword>
<dbReference type="AlphaFoldDB" id="A0A7W8ABF3"/>
<dbReference type="InterPro" id="IPR013108">
    <property type="entry name" value="Amidohydro_3"/>
</dbReference>
<proteinExistence type="predicted"/>
<dbReference type="SUPFAM" id="SSF51556">
    <property type="entry name" value="Metallo-dependent hydrolases"/>
    <property type="match status" value="1"/>
</dbReference>
<reference evidence="2 3" key="1">
    <citation type="submission" date="2020-08" db="EMBL/GenBank/DDBJ databases">
        <title>Genomic Encyclopedia of Type Strains, Phase IV (KMG-IV): sequencing the most valuable type-strain genomes for metagenomic binning, comparative biology and taxonomic classification.</title>
        <authorList>
            <person name="Goeker M."/>
        </authorList>
    </citation>
    <scope>NUCLEOTIDE SEQUENCE [LARGE SCALE GENOMIC DNA]</scope>
    <source>
        <strain evidence="2 3">DSM 45385</strain>
    </source>
</reference>
<dbReference type="InterPro" id="IPR032466">
    <property type="entry name" value="Metal_Hydrolase"/>
</dbReference>
<protein>
    <submittedName>
        <fullName evidence="2">N-acyl-D-amino-acid deacylase</fullName>
        <ecNumber evidence="2">3.5.1.81</ecNumber>
    </submittedName>
</protein>
<dbReference type="EMBL" id="JACHIN010000012">
    <property type="protein sequence ID" value="MBB5082115.1"/>
    <property type="molecule type" value="Genomic_DNA"/>
</dbReference>
<dbReference type="CDD" id="cd01297">
    <property type="entry name" value="D-aminoacylase"/>
    <property type="match status" value="1"/>
</dbReference>
<organism evidence="2 3">
    <name type="scientific">Nonomuraea endophytica</name>
    <dbReference type="NCBI Taxonomy" id="714136"/>
    <lineage>
        <taxon>Bacteria</taxon>
        <taxon>Bacillati</taxon>
        <taxon>Actinomycetota</taxon>
        <taxon>Actinomycetes</taxon>
        <taxon>Streptosporangiales</taxon>
        <taxon>Streptosporangiaceae</taxon>
        <taxon>Nonomuraea</taxon>
    </lineage>
</organism>
<dbReference type="InterPro" id="IPR023100">
    <property type="entry name" value="D-aminoacylase_insert_dom_sf"/>
</dbReference>
<dbReference type="GO" id="GO:0005829">
    <property type="term" value="C:cytosol"/>
    <property type="evidence" value="ECO:0007669"/>
    <property type="project" value="TreeGrafter"/>
</dbReference>
<dbReference type="PANTHER" id="PTHR11647">
    <property type="entry name" value="HYDRANTOINASE/DIHYDROPYRIMIDINASE FAMILY MEMBER"/>
    <property type="match status" value="1"/>
</dbReference>
<dbReference type="PANTHER" id="PTHR11647:SF1">
    <property type="entry name" value="COLLAPSIN RESPONSE MEDIATOR PROTEIN"/>
    <property type="match status" value="1"/>
</dbReference>
<feature type="domain" description="Amidohydrolase 3" evidence="1">
    <location>
        <begin position="59"/>
        <end position="227"/>
    </location>
</feature>
<dbReference type="GO" id="GO:0047420">
    <property type="term" value="F:N-acyl-D-amino-acid deacylase activity"/>
    <property type="evidence" value="ECO:0007669"/>
    <property type="project" value="UniProtKB-EC"/>
</dbReference>
<dbReference type="RefSeq" id="WP_184970037.1">
    <property type="nucleotide sequence ID" value="NZ_JACHIN010000012.1"/>
</dbReference>
<evidence type="ECO:0000313" key="3">
    <source>
        <dbReference type="Proteomes" id="UP000568380"/>
    </source>
</evidence>
<keyword evidence="2" id="KW-0378">Hydrolase</keyword>
<comment type="caution">
    <text evidence="2">The sequence shown here is derived from an EMBL/GenBank/DDBJ whole genome shotgun (WGS) entry which is preliminary data.</text>
</comment>
<sequence>MSADHGLTDAPPTGRRADMVLTGGTLVDGTGAPARPADVEVTGARISAVRPPGAGRAARVLDVTGRVICPGFVDVHSHSDLALLANPKAHSKVRQGVTTEIVGNCGLGVTPAADQKALRAAVAFIDLDPALPWPKGGTAGHLRALEAAAPSLNVATLTGHLPLRASAVGFANRPATPAELGTMREELARSLEEGALGLSTGLIYAPASYATEAELTALAEVVAEAGGVFAWHLRDYTDTLTESVAQAVRVAEATGCVTQISHLAAVGRRNWGAVAKALDLIADAPVHVDVYPYLAGSANLSQLLPGWAHEGGRTQERLAEPGARDRVLAGWEGRWWDWPDILVDGHPLESGEQALDLIAEHGNTVTMVAFGRCEEDLLTVLRHPATMIGSDGFALDPAGLTGGATPHPRSYGCYPRLLARYVHEGALTLEEAVRKSTGLPAEVFGLDGRGLIEEGAAADVLVLDPGTLNDLSTFDRPHQFPSGVELVLVNGVAVVESTGHTGAGPGQVLRARGQIGVSA</sequence>
<dbReference type="Gene3D" id="3.20.20.140">
    <property type="entry name" value="Metal-dependent hydrolases"/>
    <property type="match status" value="1"/>
</dbReference>
<dbReference type="Gene3D" id="3.30.1490.130">
    <property type="entry name" value="D-aminoacylase. Domain 3"/>
    <property type="match status" value="1"/>
</dbReference>
<name>A0A7W8ABF3_9ACTN</name>